<evidence type="ECO:0000313" key="4">
    <source>
        <dbReference type="EMBL" id="MEN2790424.1"/>
    </source>
</evidence>
<proteinExistence type="inferred from homology"/>
<evidence type="ECO:0000256" key="3">
    <source>
        <dbReference type="SAM" id="MobiDB-lite"/>
    </source>
</evidence>
<dbReference type="Proteomes" id="UP001419910">
    <property type="component" value="Unassembled WGS sequence"/>
</dbReference>
<keyword evidence="5" id="KW-1185">Reference proteome</keyword>
<organism evidence="4 5">
    <name type="scientific">Sphingomonas oligophenolica</name>
    <dbReference type="NCBI Taxonomy" id="301154"/>
    <lineage>
        <taxon>Bacteria</taxon>
        <taxon>Pseudomonadati</taxon>
        <taxon>Pseudomonadota</taxon>
        <taxon>Alphaproteobacteria</taxon>
        <taxon>Sphingomonadales</taxon>
        <taxon>Sphingomonadaceae</taxon>
        <taxon>Sphingomonas</taxon>
    </lineage>
</organism>
<keyword evidence="2" id="KW-1003">Cell membrane</keyword>
<dbReference type="PANTHER" id="PTHR33269">
    <property type="entry name" value="NADH-UBIQUINONE OXIDOREDUCTASE CHAIN 6"/>
    <property type="match status" value="1"/>
</dbReference>
<dbReference type="RefSeq" id="WP_343889366.1">
    <property type="nucleotide sequence ID" value="NZ_BAAAEH010000021.1"/>
</dbReference>
<dbReference type="PANTHER" id="PTHR33269:SF17">
    <property type="entry name" value="NADH-UBIQUINONE OXIDOREDUCTASE CHAIN 6"/>
    <property type="match status" value="1"/>
</dbReference>
<keyword evidence="4" id="KW-0560">Oxidoreductase</keyword>
<keyword evidence="2" id="KW-0520">NAD</keyword>
<dbReference type="EC" id="7.1.1.-" evidence="2"/>
<dbReference type="EMBL" id="JBDIME010000009">
    <property type="protein sequence ID" value="MEN2790424.1"/>
    <property type="molecule type" value="Genomic_DNA"/>
</dbReference>
<feature type="region of interest" description="Disordered" evidence="3">
    <location>
        <begin position="174"/>
        <end position="203"/>
    </location>
</feature>
<feature type="transmembrane region" description="Helical" evidence="2">
    <location>
        <begin position="31"/>
        <end position="50"/>
    </location>
</feature>
<comment type="caution">
    <text evidence="4">The sequence shown here is derived from an EMBL/GenBank/DDBJ whole genome shotgun (WGS) entry which is preliminary data.</text>
</comment>
<evidence type="ECO:0000256" key="1">
    <source>
        <dbReference type="ARBA" id="ARBA00005698"/>
    </source>
</evidence>
<reference evidence="4 5" key="1">
    <citation type="submission" date="2024-05" db="EMBL/GenBank/DDBJ databases">
        <authorList>
            <person name="Liu Q."/>
            <person name="Xin Y.-H."/>
        </authorList>
    </citation>
    <scope>NUCLEOTIDE SEQUENCE [LARGE SCALE GENOMIC DNA]</scope>
    <source>
        <strain evidence="4 5">CGMCC 1.10181</strain>
    </source>
</reference>
<dbReference type="GO" id="GO:0050136">
    <property type="term" value="F:NADH dehydrogenase (quinone) (non-electrogenic) activity"/>
    <property type="evidence" value="ECO:0007669"/>
    <property type="project" value="UniProtKB-EC"/>
</dbReference>
<feature type="transmembrane region" description="Helical" evidence="2">
    <location>
        <begin position="144"/>
        <end position="165"/>
    </location>
</feature>
<keyword evidence="2" id="KW-1133">Transmembrane helix</keyword>
<evidence type="ECO:0000313" key="5">
    <source>
        <dbReference type="Proteomes" id="UP001419910"/>
    </source>
</evidence>
<comment type="function">
    <text evidence="2">NDH-1 shuttles electrons from NADH, via FMN and iron-sulfur (Fe-S) centers, to quinones in the respiratory chain. Couples the redox reaction to proton translocation (for every two electrons transferred, four hydrogen ions are translocated across the cytoplasmic membrane), and thus conserves the redox energy in a proton gradient.</text>
</comment>
<keyword evidence="2" id="KW-0812">Transmembrane</keyword>
<evidence type="ECO:0000256" key="2">
    <source>
        <dbReference type="RuleBase" id="RU004429"/>
    </source>
</evidence>
<feature type="transmembrane region" description="Helical" evidence="2">
    <location>
        <begin position="90"/>
        <end position="114"/>
    </location>
</feature>
<accession>A0ABU9Y3P2</accession>
<feature type="transmembrane region" description="Helical" evidence="2">
    <location>
        <begin position="56"/>
        <end position="78"/>
    </location>
</feature>
<dbReference type="Gene3D" id="1.20.120.1200">
    <property type="entry name" value="NADH-ubiquinone/plastoquinone oxidoreductase chain 6, subunit NuoJ"/>
    <property type="match status" value="1"/>
</dbReference>
<dbReference type="InterPro" id="IPR001457">
    <property type="entry name" value="NADH_UbQ/plastoQ_OxRdtase_su6"/>
</dbReference>
<protein>
    <recommendedName>
        <fullName evidence="2">NADH-quinone oxidoreductase subunit J</fullName>
        <ecNumber evidence="2">7.1.1.-</ecNumber>
    </recommendedName>
</protein>
<sequence>MIQALAFYLFAAMVIVSGALTITARNPVHAVLWLILAFFNAAGLMVLLGAEFIAMLLVIVYVGAVAVLFLFVVMMLNIDFAELRSGFAKYLPIGLVLAVGLAAEIIIGIGAYSAGAIEIGRRLSPIEKHVPNIQAIGNLLYTRYLFIFEGAGLVLLVAMIGAIVLTHRERGGTRPQNINRQVSRRPKEAVRNTQPGVGKGVEL</sequence>
<name>A0ABU9Y3P2_9SPHN</name>
<dbReference type="NCBIfam" id="NF005164">
    <property type="entry name" value="PRK06638.1-4"/>
    <property type="match status" value="1"/>
</dbReference>
<gene>
    <name evidence="4" type="ORF">ABC974_12365</name>
</gene>
<dbReference type="Pfam" id="PF00499">
    <property type="entry name" value="Oxidored_q3"/>
    <property type="match status" value="1"/>
</dbReference>
<comment type="subcellular location">
    <subcellularLocation>
        <location evidence="2">Cell membrane</location>
        <topology evidence="2">Multi-pass membrane protein</topology>
    </subcellularLocation>
</comment>
<dbReference type="InterPro" id="IPR042106">
    <property type="entry name" value="Nuo/plastoQ_OxRdtase_6_NuoJ"/>
</dbReference>
<keyword evidence="2" id="KW-0874">Quinone</keyword>
<keyword evidence="2" id="KW-0472">Membrane</keyword>
<feature type="transmembrane region" description="Helical" evidence="2">
    <location>
        <begin position="6"/>
        <end position="24"/>
    </location>
</feature>
<comment type="similarity">
    <text evidence="1 2">Belongs to the complex I subunit 6 family.</text>
</comment>
<comment type="catalytic activity">
    <reaction evidence="2">
        <text>a quinone + NADH + 5 H(+)(in) = a quinol + NAD(+) + 4 H(+)(out)</text>
        <dbReference type="Rhea" id="RHEA:57888"/>
        <dbReference type="ChEBI" id="CHEBI:15378"/>
        <dbReference type="ChEBI" id="CHEBI:24646"/>
        <dbReference type="ChEBI" id="CHEBI:57540"/>
        <dbReference type="ChEBI" id="CHEBI:57945"/>
        <dbReference type="ChEBI" id="CHEBI:132124"/>
    </reaction>
</comment>